<dbReference type="SUPFAM" id="SSF56784">
    <property type="entry name" value="HAD-like"/>
    <property type="match status" value="1"/>
</dbReference>
<gene>
    <name evidence="1" type="ORF">NA56DRAFT_565977</name>
</gene>
<dbReference type="NCBIfam" id="TIGR01488">
    <property type="entry name" value="HAD-SF-IB"/>
    <property type="match status" value="1"/>
</dbReference>
<keyword evidence="2" id="KW-1185">Reference proteome</keyword>
<dbReference type="InterPro" id="IPR023214">
    <property type="entry name" value="HAD_sf"/>
</dbReference>
<accession>A0A2J6QF14</accession>
<dbReference type="Proteomes" id="UP000235672">
    <property type="component" value="Unassembled WGS sequence"/>
</dbReference>
<dbReference type="Pfam" id="PF12710">
    <property type="entry name" value="HAD"/>
    <property type="match status" value="1"/>
</dbReference>
<organism evidence="1 2">
    <name type="scientific">Hyaloscypha hepaticicola</name>
    <dbReference type="NCBI Taxonomy" id="2082293"/>
    <lineage>
        <taxon>Eukaryota</taxon>
        <taxon>Fungi</taxon>
        <taxon>Dikarya</taxon>
        <taxon>Ascomycota</taxon>
        <taxon>Pezizomycotina</taxon>
        <taxon>Leotiomycetes</taxon>
        <taxon>Helotiales</taxon>
        <taxon>Hyaloscyphaceae</taxon>
        <taxon>Hyaloscypha</taxon>
    </lineage>
</organism>
<evidence type="ECO:0000313" key="1">
    <source>
        <dbReference type="EMBL" id="PMD24818.1"/>
    </source>
</evidence>
<dbReference type="CDD" id="cd01427">
    <property type="entry name" value="HAD_like"/>
    <property type="match status" value="1"/>
</dbReference>
<dbReference type="OrthoDB" id="10255128at2759"/>
<sequence length="294" mass="32563">MSSTRRAAFILDFDGTITTRDTISTLLNFALRAQASRGRNVTAARDEILARYSEDYSKHVKYYSPAKEERKTLNQEVGYHRSFKSVETRSFERVSRSSLCKGISNDEWKVFGSDAVKDGDVVVRDGFHDFVKKLDTEGGIWGLVSVNFSSYFLRGVLASAGVESSMVEVLANQANENGILLGPETGEGDSVMATSDAKLASMKSLLESWSSEPGEEFSKVIYIGDSCTDIECLTEEGTTGIVMAEDRNSSLVETLNRVGVEVKHIDAYRDGQESTVYWARDFREIMENTSLISA</sequence>
<dbReference type="InterPro" id="IPR050849">
    <property type="entry name" value="HAD-like_hydrolase_phosphatase"/>
</dbReference>
<reference evidence="1 2" key="1">
    <citation type="submission" date="2016-05" db="EMBL/GenBank/DDBJ databases">
        <title>A degradative enzymes factory behind the ericoid mycorrhizal symbiosis.</title>
        <authorList>
            <consortium name="DOE Joint Genome Institute"/>
            <person name="Martino E."/>
            <person name="Morin E."/>
            <person name="Grelet G."/>
            <person name="Kuo A."/>
            <person name="Kohler A."/>
            <person name="Daghino S."/>
            <person name="Barry K."/>
            <person name="Choi C."/>
            <person name="Cichocki N."/>
            <person name="Clum A."/>
            <person name="Copeland A."/>
            <person name="Hainaut M."/>
            <person name="Haridas S."/>
            <person name="Labutti K."/>
            <person name="Lindquist E."/>
            <person name="Lipzen A."/>
            <person name="Khouja H.-R."/>
            <person name="Murat C."/>
            <person name="Ohm R."/>
            <person name="Olson A."/>
            <person name="Spatafora J."/>
            <person name="Veneault-Fourrey C."/>
            <person name="Henrissat B."/>
            <person name="Grigoriev I."/>
            <person name="Martin F."/>
            <person name="Perotto S."/>
        </authorList>
    </citation>
    <scope>NUCLEOTIDE SEQUENCE [LARGE SCALE GENOMIC DNA]</scope>
    <source>
        <strain evidence="1 2">UAMH 7357</strain>
    </source>
</reference>
<dbReference type="PANTHER" id="PTHR28181:SF1">
    <property type="entry name" value="COLD TOLERANCE PROTEIN 1"/>
    <property type="match status" value="1"/>
</dbReference>
<dbReference type="Gene3D" id="3.40.50.1000">
    <property type="entry name" value="HAD superfamily/HAD-like"/>
    <property type="match status" value="1"/>
</dbReference>
<dbReference type="STRING" id="1745343.A0A2J6QF14"/>
<dbReference type="AlphaFoldDB" id="A0A2J6QF14"/>
<evidence type="ECO:0000313" key="2">
    <source>
        <dbReference type="Proteomes" id="UP000235672"/>
    </source>
</evidence>
<evidence type="ECO:0008006" key="3">
    <source>
        <dbReference type="Google" id="ProtNLM"/>
    </source>
</evidence>
<dbReference type="PANTHER" id="PTHR28181">
    <property type="entry name" value="UPF0655 PROTEIN YCR015C"/>
    <property type="match status" value="1"/>
</dbReference>
<dbReference type="EMBL" id="KZ613471">
    <property type="protein sequence ID" value="PMD24818.1"/>
    <property type="molecule type" value="Genomic_DNA"/>
</dbReference>
<protein>
    <recommendedName>
        <fullName evidence="3">HAD-like protein</fullName>
    </recommendedName>
</protein>
<proteinExistence type="predicted"/>
<name>A0A2J6QF14_9HELO</name>
<dbReference type="InterPro" id="IPR036412">
    <property type="entry name" value="HAD-like_sf"/>
</dbReference>